<dbReference type="Proteomes" id="UP001139347">
    <property type="component" value="Unassembled WGS sequence"/>
</dbReference>
<evidence type="ECO:0000256" key="1">
    <source>
        <dbReference type="SAM" id="SignalP"/>
    </source>
</evidence>
<dbReference type="SUPFAM" id="SSF69318">
    <property type="entry name" value="Integrin alpha N-terminal domain"/>
    <property type="match status" value="1"/>
</dbReference>
<proteinExistence type="predicted"/>
<dbReference type="RefSeq" id="WP_244724874.1">
    <property type="nucleotide sequence ID" value="NZ_JALIRP010000003.1"/>
</dbReference>
<sequence length="348" mass="38204">MNIKKVLTSTMIASLVLSGSAMAASNNSNNSFKLPSNMYKLAQKQVDVTGDKKADVITLYGHKEKASDAYNDELLLVINNGKTKKTTSIPLHDGGYSPVLLVPDLNNDKVADIMVTADTGGTGGYITSHIYTLINSKPVEFPQPGLAKGKVGVQGNGFIQLKPVALNNKGAYALQGVERVGTTQADTTSYVTSNWKWIKGKWQLNGKKVTKPNSSQEQAKNTVYKNSEANFSVAIPSSWNGHYKVRHEKSDVMFPSAKHVVYFDYVTKDKKDYQPLITISVYAKNDWKKLSDDDKSQIGGTIAEANGMVYVVTTPQSNPFDPQSADGKKFDQMYKDLNLKKAFSILKK</sequence>
<dbReference type="EMBL" id="JALIRP010000003">
    <property type="protein sequence ID" value="MCJ8012188.1"/>
    <property type="molecule type" value="Genomic_DNA"/>
</dbReference>
<evidence type="ECO:0000313" key="3">
    <source>
        <dbReference type="Proteomes" id="UP001139347"/>
    </source>
</evidence>
<feature type="signal peptide" evidence="1">
    <location>
        <begin position="1"/>
        <end position="23"/>
    </location>
</feature>
<accession>A0A9X1WNI2</accession>
<reference evidence="2" key="1">
    <citation type="submission" date="2022-04" db="EMBL/GenBank/DDBJ databases">
        <title>Paenibacillus mangrovi sp. nov., a novel endophytic bacterium isolated from bark of Kandelia candel.</title>
        <authorList>
            <person name="Tuo L."/>
        </authorList>
    </citation>
    <scope>NUCLEOTIDE SEQUENCE</scope>
    <source>
        <strain evidence="2">KQZ6P-2</strain>
    </source>
</reference>
<dbReference type="AlphaFoldDB" id="A0A9X1WNI2"/>
<dbReference type="InterPro" id="IPR028994">
    <property type="entry name" value="Integrin_alpha_N"/>
</dbReference>
<gene>
    <name evidence="2" type="ORF">MUG84_10580</name>
</gene>
<keyword evidence="1" id="KW-0732">Signal</keyword>
<name>A0A9X1WNI2_9BACL</name>
<protein>
    <submittedName>
        <fullName evidence="2">VCBS repeat-containing protein</fullName>
    </submittedName>
</protein>
<keyword evidence="3" id="KW-1185">Reference proteome</keyword>
<comment type="caution">
    <text evidence="2">The sequence shown here is derived from an EMBL/GenBank/DDBJ whole genome shotgun (WGS) entry which is preliminary data.</text>
</comment>
<feature type="chain" id="PRO_5040792399" evidence="1">
    <location>
        <begin position="24"/>
        <end position="348"/>
    </location>
</feature>
<evidence type="ECO:0000313" key="2">
    <source>
        <dbReference type="EMBL" id="MCJ8012188.1"/>
    </source>
</evidence>
<organism evidence="2 3">
    <name type="scientific">Paenibacillus mangrovi</name>
    <dbReference type="NCBI Taxonomy" id="2931978"/>
    <lineage>
        <taxon>Bacteria</taxon>
        <taxon>Bacillati</taxon>
        <taxon>Bacillota</taxon>
        <taxon>Bacilli</taxon>
        <taxon>Bacillales</taxon>
        <taxon>Paenibacillaceae</taxon>
        <taxon>Paenibacillus</taxon>
    </lineage>
</organism>